<accession>A0A6L2J570</accession>
<dbReference type="AlphaFoldDB" id="A0A6L2J570"/>
<protein>
    <submittedName>
        <fullName evidence="1">Uncharacterized protein</fullName>
    </submittedName>
</protein>
<reference evidence="1" key="1">
    <citation type="journal article" date="2019" name="Sci. Rep.">
        <title>Draft genome of Tanacetum cinerariifolium, the natural source of mosquito coil.</title>
        <authorList>
            <person name="Yamashiro T."/>
            <person name="Shiraishi A."/>
            <person name="Satake H."/>
            <person name="Nakayama K."/>
        </authorList>
    </citation>
    <scope>NUCLEOTIDE SEQUENCE</scope>
</reference>
<proteinExistence type="predicted"/>
<comment type="caution">
    <text evidence="1">The sequence shown here is derived from an EMBL/GenBank/DDBJ whole genome shotgun (WGS) entry which is preliminary data.</text>
</comment>
<sequence>MKLIDEVLGFLNNYGFSPFISQLTLKTEDGAPKDTVWILQQRSCDYVCGNMLRRIDEWMIPSPATPAQYQKWTIVFVRFNRIGKKKEKQSDKSVVQ</sequence>
<gene>
    <name evidence="1" type="ORF">Tci_003758</name>
</gene>
<dbReference type="EMBL" id="BKCJ010000285">
    <property type="protein sequence ID" value="GEU31780.1"/>
    <property type="molecule type" value="Genomic_DNA"/>
</dbReference>
<evidence type="ECO:0000313" key="1">
    <source>
        <dbReference type="EMBL" id="GEU31780.1"/>
    </source>
</evidence>
<organism evidence="1">
    <name type="scientific">Tanacetum cinerariifolium</name>
    <name type="common">Dalmatian daisy</name>
    <name type="synonym">Chrysanthemum cinerariifolium</name>
    <dbReference type="NCBI Taxonomy" id="118510"/>
    <lineage>
        <taxon>Eukaryota</taxon>
        <taxon>Viridiplantae</taxon>
        <taxon>Streptophyta</taxon>
        <taxon>Embryophyta</taxon>
        <taxon>Tracheophyta</taxon>
        <taxon>Spermatophyta</taxon>
        <taxon>Magnoliopsida</taxon>
        <taxon>eudicotyledons</taxon>
        <taxon>Gunneridae</taxon>
        <taxon>Pentapetalae</taxon>
        <taxon>asterids</taxon>
        <taxon>campanulids</taxon>
        <taxon>Asterales</taxon>
        <taxon>Asteraceae</taxon>
        <taxon>Asteroideae</taxon>
        <taxon>Anthemideae</taxon>
        <taxon>Anthemidinae</taxon>
        <taxon>Tanacetum</taxon>
    </lineage>
</organism>
<name>A0A6L2J570_TANCI</name>